<accession>A0A644ZZY2</accession>
<organism evidence="2">
    <name type="scientific">bioreactor metagenome</name>
    <dbReference type="NCBI Taxonomy" id="1076179"/>
    <lineage>
        <taxon>unclassified sequences</taxon>
        <taxon>metagenomes</taxon>
        <taxon>ecological metagenomes</taxon>
    </lineage>
</organism>
<evidence type="ECO:0000256" key="1">
    <source>
        <dbReference type="SAM" id="MobiDB-lite"/>
    </source>
</evidence>
<proteinExistence type="predicted"/>
<gene>
    <name evidence="2" type="ORF">SDC9_90841</name>
</gene>
<evidence type="ECO:0000313" key="2">
    <source>
        <dbReference type="EMBL" id="MPM44163.1"/>
    </source>
</evidence>
<name>A0A644ZZY2_9ZZZZ</name>
<dbReference type="EMBL" id="VSSQ01010374">
    <property type="protein sequence ID" value="MPM44163.1"/>
    <property type="molecule type" value="Genomic_DNA"/>
</dbReference>
<dbReference type="AlphaFoldDB" id="A0A644ZZY2"/>
<sequence>MIAEMLSYYPPKDGAGSDPKIKAKKKSSVRRAPPRVVNLAHGHCLQRRLDGSKPDSVNKPGHQKGKERIGKINAAH</sequence>
<feature type="region of interest" description="Disordered" evidence="1">
    <location>
        <begin position="1"/>
        <end position="76"/>
    </location>
</feature>
<comment type="caution">
    <text evidence="2">The sequence shown here is derived from an EMBL/GenBank/DDBJ whole genome shotgun (WGS) entry which is preliminary data.</text>
</comment>
<protein>
    <submittedName>
        <fullName evidence="2">Uncharacterized protein</fullName>
    </submittedName>
</protein>
<reference evidence="2" key="1">
    <citation type="submission" date="2019-08" db="EMBL/GenBank/DDBJ databases">
        <authorList>
            <person name="Kucharzyk K."/>
            <person name="Murdoch R.W."/>
            <person name="Higgins S."/>
            <person name="Loffler F."/>
        </authorList>
    </citation>
    <scope>NUCLEOTIDE SEQUENCE</scope>
</reference>
<feature type="compositionally biased region" description="Basic residues" evidence="1">
    <location>
        <begin position="22"/>
        <end position="33"/>
    </location>
</feature>